<keyword evidence="3" id="KW-0238">DNA-binding</keyword>
<evidence type="ECO:0000256" key="3">
    <source>
        <dbReference type="ARBA" id="ARBA00023125"/>
    </source>
</evidence>
<name>A0A023X3X8_RUBRA</name>
<dbReference type="EMBL" id="CP007514">
    <property type="protein sequence ID" value="AHY46759.1"/>
    <property type="molecule type" value="Genomic_DNA"/>
</dbReference>
<dbReference type="AlphaFoldDB" id="A0A023X3X8"/>
<dbReference type="GO" id="GO:0043138">
    <property type="term" value="F:3'-5' DNA helicase activity"/>
    <property type="evidence" value="ECO:0007669"/>
    <property type="project" value="TreeGrafter"/>
</dbReference>
<evidence type="ECO:0000256" key="1">
    <source>
        <dbReference type="ARBA" id="ARBA00022741"/>
    </source>
</evidence>
<evidence type="ECO:0000259" key="4">
    <source>
        <dbReference type="Pfam" id="PF17764"/>
    </source>
</evidence>
<dbReference type="PANTHER" id="PTHR30580:SF0">
    <property type="entry name" value="PRIMOSOMAL PROTEIN N"/>
    <property type="match status" value="1"/>
</dbReference>
<dbReference type="GO" id="GO:0006302">
    <property type="term" value="P:double-strand break repair"/>
    <property type="evidence" value="ECO:0007669"/>
    <property type="project" value="TreeGrafter"/>
</dbReference>
<evidence type="ECO:0000313" key="5">
    <source>
        <dbReference type="EMBL" id="AHY46759.1"/>
    </source>
</evidence>
<sequence>MPIASGGAVRCRVCLLIRTHALPAFSYLVPAGLSGRLRVGSVVSAPLSGRQRVGVVVALERAESDAPRATEWIRSVSPDLALPETTVALCERLSQETSTSLAQTLRCALPPGLRTDRYAVRKPAPDWPWSRGEVVSRTSLRRTLGEETFREAEADGRVSLEVRLPEPPSREFAVALISAEQASRELRRAPSQRQVFERLLRLGGEAGVEELLASVNASRQNLRALAARGLVRLERRATAAAISSATGAGDAADERRSSAYARVLREGEVCVRRVPSRSTVRETLAVARAAFLSGTRLLVLVPETSLADRLAGEIARYLPAEATVGRYHGRLGDERAAVWRAAVSGELDVLVGTRSAALLPLRDIGAVCVLDEPNPAHRAAPGHEGLAAHAREVALARSAVEGSAVVFLSPFPSLRLAELARRGAVRELRPLHQQEWADVRLVDVRGTGAYLSEPLISACKATLARGGSVGVVSEKSGHSRALMCGGCGRPALCRNCGVPLIVTGPPSRDKGMLACGRCDHREPVPENCPECGSGRLVALGAGAGRLRELLLERLGVRVGTAPGEGTPVVVGSPAELLCWSFWDLLVFPAADSFLFGSWMGASERAFRVLYGAAESCRRLVVQTRDPENPTLLAAVRGDYRSFAAAELSRLRKLGYPPFGHLARLDFSGREQEVRRAVESLGVTERDGEVTSSGPVRSAAGGEPGGWTLLLRAKNREAVARAARRAAVRTAKSGGKVRLTVEIDPEEI</sequence>
<reference evidence="5 6" key="1">
    <citation type="submission" date="2014-03" db="EMBL/GenBank/DDBJ databases">
        <title>Complete genome sequence of the Radio-Resistant Rubrobacter radiotolerans RSPS-4.</title>
        <authorList>
            <person name="Egas C.C."/>
            <person name="Barroso C.C."/>
            <person name="Froufe H.J.C."/>
            <person name="Pacheco J.J."/>
            <person name="Albuquerque L.L."/>
            <person name="da Costa M.M.S."/>
        </authorList>
    </citation>
    <scope>NUCLEOTIDE SEQUENCE [LARGE SCALE GENOMIC DNA]</scope>
    <source>
        <strain evidence="5 6">RSPS-4</strain>
    </source>
</reference>
<dbReference type="GO" id="GO:0006270">
    <property type="term" value="P:DNA replication initiation"/>
    <property type="evidence" value="ECO:0007669"/>
    <property type="project" value="TreeGrafter"/>
</dbReference>
<dbReference type="Pfam" id="PF17764">
    <property type="entry name" value="PriA_3primeBD"/>
    <property type="match status" value="1"/>
</dbReference>
<organism evidence="5 6">
    <name type="scientific">Rubrobacter radiotolerans</name>
    <name type="common">Arthrobacter radiotolerans</name>
    <dbReference type="NCBI Taxonomy" id="42256"/>
    <lineage>
        <taxon>Bacteria</taxon>
        <taxon>Bacillati</taxon>
        <taxon>Actinomycetota</taxon>
        <taxon>Rubrobacteria</taxon>
        <taxon>Rubrobacterales</taxon>
        <taxon>Rubrobacteraceae</taxon>
        <taxon>Rubrobacter</taxon>
    </lineage>
</organism>
<dbReference type="GO" id="GO:0003677">
    <property type="term" value="F:DNA binding"/>
    <property type="evidence" value="ECO:0007669"/>
    <property type="project" value="UniProtKB-KW"/>
</dbReference>
<keyword evidence="1" id="KW-0547">Nucleotide-binding</keyword>
<dbReference type="GO" id="GO:0006310">
    <property type="term" value="P:DNA recombination"/>
    <property type="evidence" value="ECO:0007669"/>
    <property type="project" value="TreeGrafter"/>
</dbReference>
<dbReference type="PANTHER" id="PTHR30580">
    <property type="entry name" value="PRIMOSOMAL PROTEIN N"/>
    <property type="match status" value="1"/>
</dbReference>
<accession>A0A023X3X8</accession>
<keyword evidence="2" id="KW-0067">ATP-binding</keyword>
<evidence type="ECO:0000313" key="6">
    <source>
        <dbReference type="Proteomes" id="UP000025229"/>
    </source>
</evidence>
<dbReference type="Gene3D" id="3.40.50.300">
    <property type="entry name" value="P-loop containing nucleotide triphosphate hydrolases"/>
    <property type="match status" value="1"/>
</dbReference>
<dbReference type="InterPro" id="IPR041222">
    <property type="entry name" value="PriA_3primeBD"/>
</dbReference>
<dbReference type="InterPro" id="IPR042115">
    <property type="entry name" value="PriA_3primeBD_sf"/>
</dbReference>
<dbReference type="Proteomes" id="UP000025229">
    <property type="component" value="Chromosome"/>
</dbReference>
<gene>
    <name evidence="5" type="ORF">RradSPS_1476</name>
</gene>
<dbReference type="GO" id="GO:0005524">
    <property type="term" value="F:ATP binding"/>
    <property type="evidence" value="ECO:0007669"/>
    <property type="project" value="UniProtKB-KW"/>
</dbReference>
<protein>
    <submittedName>
        <fullName evidence="5">Primosomal protein N' (Replication factor Y)-superfamily II helicase</fullName>
    </submittedName>
</protein>
<keyword evidence="6" id="KW-1185">Reference proteome</keyword>
<dbReference type="STRING" id="42256.RradSPS_1476"/>
<keyword evidence="5" id="KW-0378">Hydrolase</keyword>
<feature type="domain" description="Primosomal protein N' 3' DNA-binding" evidence="4">
    <location>
        <begin position="23"/>
        <end position="110"/>
    </location>
</feature>
<dbReference type="InterPro" id="IPR027417">
    <property type="entry name" value="P-loop_NTPase"/>
</dbReference>
<evidence type="ECO:0000256" key="2">
    <source>
        <dbReference type="ARBA" id="ARBA00022840"/>
    </source>
</evidence>
<dbReference type="KEGG" id="rrd:RradSPS_1476"/>
<dbReference type="SUPFAM" id="SSF52540">
    <property type="entry name" value="P-loop containing nucleoside triphosphate hydrolases"/>
    <property type="match status" value="1"/>
</dbReference>
<dbReference type="Gene3D" id="3.40.1440.60">
    <property type="entry name" value="PriA, 3(prime) DNA-binding domain"/>
    <property type="match status" value="1"/>
</dbReference>
<proteinExistence type="predicted"/>
<keyword evidence="5" id="KW-0347">Helicase</keyword>
<dbReference type="HOGENOM" id="CLU_013353_3_1_11"/>
<dbReference type="eggNOG" id="COG1198">
    <property type="taxonomic scope" value="Bacteria"/>
</dbReference>